<evidence type="ECO:0000313" key="2">
    <source>
        <dbReference type="EMBL" id="MPL87042.1"/>
    </source>
</evidence>
<accession>A0A644V8E1</accession>
<organism evidence="2">
    <name type="scientific">bioreactor metagenome</name>
    <dbReference type="NCBI Taxonomy" id="1076179"/>
    <lineage>
        <taxon>unclassified sequences</taxon>
        <taxon>metagenomes</taxon>
        <taxon>ecological metagenomes</taxon>
    </lineage>
</organism>
<dbReference type="GO" id="GO:0009279">
    <property type="term" value="C:cell outer membrane"/>
    <property type="evidence" value="ECO:0007669"/>
    <property type="project" value="TreeGrafter"/>
</dbReference>
<name>A0A644V8E1_9ZZZZ</name>
<sequence length="870" mass="98207">MKPDTLKTITDTLKVKSDTLTKKSQIDFPAFSVARDSIVEDFRNGRKMIYYYGDVKVNYENIELTAEYMEYDLDSKTVFATGIKDSTGAVIGRPVLTEGSSKYEMEKVYYNFASRKARITNMITQESEGFLHGYNIKKMADNSINISQGKYTTCDHEHPHFYLRMTKARMVTEPKKTTVFGPAYLVLEDVPLPLALPFGFVPEKPERSGGLLIPSFQEEAARGFGLKGLGYYFVIGEYFDVSITGDIYSLGSWNAMLTARYKKRYKFNGDFSVNYSNNQTGESGSTDFFQSKDFSVRWSHSQDSKSMPGASFRASVNFSTPLNNRFNSMDVQQSLQNQVSSSISYSKTFADSPFSLSMNLLHSQNSLDSSYALTVPNFTLTMNRIYPFKKRDRVGKERFYESVTFSYNTTFENKVNFKLKDFSSPDFLSLFRSGMKHNFSIGLPTFTLLKYINFSPGVNYGMNWYFQTNDKYYNEQKKVVESSVSKMFSHFGLTQDFSASLSVNTRLYGMFNFGTKGKLQAIRHMITPQISLSYRPELGTPANGYRVLDYVDDNGIQHLVNYNRYEGMINSPPAPGRNASLNFSVGNNVEAKIRNLDDTTGTGTTKLKLIDNLALGGSYNFLADSLKLSTISVNMNTTIFGSLGLSANASLNPYAVDDRGRVMNTFNIVKEGGIKIARMENASMTLSYQLSGKGEREGGVRKFPGANTTQNTQGDTFGGVVSEPRDYTKIYHHPVTGEYIPGGWVYYLDPSVPWTVSFNYHYSYGRRYEYNADEKSLKTLHQHTQTLGLSGQIRLTKAFNININTNVDLSNFTLTTTQLSASYDLHCFNMSVSWVPTGQWQSWSFRISANASALADLLKFKKGSSYWDNF</sequence>
<dbReference type="GO" id="GO:1990351">
    <property type="term" value="C:transporter complex"/>
    <property type="evidence" value="ECO:0007669"/>
    <property type="project" value="TreeGrafter"/>
</dbReference>
<dbReference type="EMBL" id="VSSQ01000232">
    <property type="protein sequence ID" value="MPL87042.1"/>
    <property type="molecule type" value="Genomic_DNA"/>
</dbReference>
<dbReference type="InterPro" id="IPR050218">
    <property type="entry name" value="LptD"/>
</dbReference>
<dbReference type="InterPro" id="IPR045659">
    <property type="entry name" value="LptD_2"/>
</dbReference>
<comment type="caution">
    <text evidence="2">The sequence shown here is derived from an EMBL/GenBank/DDBJ whole genome shotgun (WGS) entry which is preliminary data.</text>
</comment>
<dbReference type="Pfam" id="PF19838">
    <property type="entry name" value="LptD_2"/>
    <property type="match status" value="1"/>
</dbReference>
<feature type="domain" description="LPS-assembly protein LptD central" evidence="1">
    <location>
        <begin position="179"/>
        <end position="654"/>
    </location>
</feature>
<protein>
    <submittedName>
        <fullName evidence="2">LPS-assembly protein LptD</fullName>
    </submittedName>
</protein>
<evidence type="ECO:0000259" key="1">
    <source>
        <dbReference type="Pfam" id="PF19838"/>
    </source>
</evidence>
<dbReference type="PANTHER" id="PTHR30189:SF1">
    <property type="entry name" value="LPS-ASSEMBLY PROTEIN LPTD"/>
    <property type="match status" value="1"/>
</dbReference>
<reference evidence="2" key="1">
    <citation type="submission" date="2019-08" db="EMBL/GenBank/DDBJ databases">
        <authorList>
            <person name="Kucharzyk K."/>
            <person name="Murdoch R.W."/>
            <person name="Higgins S."/>
            <person name="Loffler F."/>
        </authorList>
    </citation>
    <scope>NUCLEOTIDE SEQUENCE</scope>
</reference>
<dbReference type="AlphaFoldDB" id="A0A644V8E1"/>
<gene>
    <name evidence="2" type="primary">lptD_15</name>
    <name evidence="2" type="ORF">SDC9_33034</name>
</gene>
<proteinExistence type="predicted"/>
<dbReference type="PANTHER" id="PTHR30189">
    <property type="entry name" value="LPS-ASSEMBLY PROTEIN"/>
    <property type="match status" value="1"/>
</dbReference>